<dbReference type="AlphaFoldDB" id="A0A4Q9M6V3"/>
<feature type="compositionally biased region" description="Polar residues" evidence="1">
    <location>
        <begin position="65"/>
        <end position="79"/>
    </location>
</feature>
<name>A0A4Q9M6V3_9APHY</name>
<dbReference type="Proteomes" id="UP000292957">
    <property type="component" value="Unassembled WGS sequence"/>
</dbReference>
<evidence type="ECO:0000256" key="1">
    <source>
        <dbReference type="SAM" id="MobiDB-lite"/>
    </source>
</evidence>
<feature type="compositionally biased region" description="Pro residues" evidence="1">
    <location>
        <begin position="49"/>
        <end position="62"/>
    </location>
</feature>
<gene>
    <name evidence="2" type="ORF">BD311DRAFT_771955</name>
</gene>
<accession>A0A4Q9M6V3</accession>
<sequence length="134" mass="14714">MRWKPPLMPTVPFANGSPLIISCDPNNLQLRRQGYPYQPISQSQALPLPSTPPPLPTQPVKPTPASTQASTQAPTLQSERVSHKVTSHKCPLPQGAYDSIKLYFDKLSQTPDLPARAILARRVKTIPGIVHYTA</sequence>
<proteinExistence type="predicted"/>
<evidence type="ECO:0000313" key="2">
    <source>
        <dbReference type="EMBL" id="TBU21562.1"/>
    </source>
</evidence>
<dbReference type="PROSITE" id="PS51257">
    <property type="entry name" value="PROKAR_LIPOPROTEIN"/>
    <property type="match status" value="1"/>
</dbReference>
<feature type="region of interest" description="Disordered" evidence="1">
    <location>
        <begin position="34"/>
        <end position="89"/>
    </location>
</feature>
<dbReference type="EMBL" id="ML143596">
    <property type="protein sequence ID" value="TBU21562.1"/>
    <property type="molecule type" value="Genomic_DNA"/>
</dbReference>
<reference evidence="2" key="1">
    <citation type="submission" date="2019-01" db="EMBL/GenBank/DDBJ databases">
        <title>Draft genome sequences of three monokaryotic isolates of the white-rot basidiomycete fungus Dichomitus squalens.</title>
        <authorList>
            <consortium name="DOE Joint Genome Institute"/>
            <person name="Lopez S.C."/>
            <person name="Andreopoulos B."/>
            <person name="Pangilinan J."/>
            <person name="Lipzen A."/>
            <person name="Riley R."/>
            <person name="Ahrendt S."/>
            <person name="Ng V."/>
            <person name="Barry K."/>
            <person name="Daum C."/>
            <person name="Grigoriev I.V."/>
            <person name="Hilden K.S."/>
            <person name="Makela M.R."/>
            <person name="de Vries R.P."/>
        </authorList>
    </citation>
    <scope>NUCLEOTIDE SEQUENCE [LARGE SCALE GENOMIC DNA]</scope>
    <source>
        <strain evidence="2">OM18370.1</strain>
    </source>
</reference>
<protein>
    <submittedName>
        <fullName evidence="2">Uncharacterized protein</fullName>
    </submittedName>
</protein>
<organism evidence="2">
    <name type="scientific">Dichomitus squalens</name>
    <dbReference type="NCBI Taxonomy" id="114155"/>
    <lineage>
        <taxon>Eukaryota</taxon>
        <taxon>Fungi</taxon>
        <taxon>Dikarya</taxon>
        <taxon>Basidiomycota</taxon>
        <taxon>Agaricomycotina</taxon>
        <taxon>Agaricomycetes</taxon>
        <taxon>Polyporales</taxon>
        <taxon>Polyporaceae</taxon>
        <taxon>Dichomitus</taxon>
    </lineage>
</organism>